<dbReference type="InterPro" id="IPR033532">
    <property type="entry name" value="AraR_ligand_bind_dom"/>
</dbReference>
<keyword evidence="3" id="KW-0804">Transcription</keyword>
<organism evidence="5 6">
    <name type="scientific">Fictibacillus solisalsi</name>
    <dbReference type="NCBI Taxonomy" id="459525"/>
    <lineage>
        <taxon>Bacteria</taxon>
        <taxon>Bacillati</taxon>
        <taxon>Bacillota</taxon>
        <taxon>Bacilli</taxon>
        <taxon>Bacillales</taxon>
        <taxon>Fictibacillaceae</taxon>
        <taxon>Fictibacillus</taxon>
    </lineage>
</organism>
<dbReference type="InterPro" id="IPR036390">
    <property type="entry name" value="WH_DNA-bd_sf"/>
</dbReference>
<dbReference type="PRINTS" id="PR00035">
    <property type="entry name" value="HTHGNTR"/>
</dbReference>
<dbReference type="GO" id="GO:0000976">
    <property type="term" value="F:transcription cis-regulatory region binding"/>
    <property type="evidence" value="ECO:0007669"/>
    <property type="project" value="TreeGrafter"/>
</dbReference>
<dbReference type="PANTHER" id="PTHR30146:SF150">
    <property type="entry name" value="ARABINOSE METABOLISM TRANSCRIPTIONAL REPRESSOR"/>
    <property type="match status" value="1"/>
</dbReference>
<name>A0A1G9YBT3_9BACL</name>
<protein>
    <submittedName>
        <fullName evidence="5">Transcriptional regulator, GntR family</fullName>
    </submittedName>
</protein>
<keyword evidence="1" id="KW-0805">Transcription regulation</keyword>
<evidence type="ECO:0000313" key="6">
    <source>
        <dbReference type="Proteomes" id="UP000199544"/>
    </source>
</evidence>
<dbReference type="InterPro" id="IPR036388">
    <property type="entry name" value="WH-like_DNA-bd_sf"/>
</dbReference>
<sequence>MKENSKYIQVKNQIKDWILEGKVKPGEKIYSENELVKRFGVSRHTVRQAIGVLVHEGWLYREHGSGTFCSNRLLQQTKRESSKNIGVITTYMSDYIFPSIIRGIEQYLSSQGYSLIMASTNNDLEKEKQCLQTMLSKNIDGLIVEPTKSSSANPNISYYLNLEQHHIPYLMINQYYKEINPPHLVIDDEKGGFLATEHLIQYGHKKIIGIFKSDDLQGVNRMKGYIDAFRKYNLPFFPDMIVTYTTENKEEKIAEIRSLLEGKDRPTGMICYNDEVALSVLNIVRSLYLSVPGDLSIVGYDDSQLATASEVKLTSVSHPKTQMGIDAAKRIIAKIEGKSLENGTDSIVYEPQLIVRESTKRLASKIIT</sequence>
<keyword evidence="2" id="KW-0238">DNA-binding</keyword>
<evidence type="ECO:0000256" key="3">
    <source>
        <dbReference type="ARBA" id="ARBA00023163"/>
    </source>
</evidence>
<dbReference type="Proteomes" id="UP000199544">
    <property type="component" value="Unassembled WGS sequence"/>
</dbReference>
<dbReference type="CDD" id="cd01541">
    <property type="entry name" value="PBP1_AraR"/>
    <property type="match status" value="1"/>
</dbReference>
<accession>A0A1G9YBT3</accession>
<reference evidence="6" key="1">
    <citation type="submission" date="2016-10" db="EMBL/GenBank/DDBJ databases">
        <authorList>
            <person name="Varghese N."/>
            <person name="Submissions S."/>
        </authorList>
    </citation>
    <scope>NUCLEOTIDE SEQUENCE [LARGE SCALE GENOMIC DNA]</scope>
    <source>
        <strain evidence="6">CGMCC 1.6854</strain>
    </source>
</reference>
<evidence type="ECO:0000259" key="4">
    <source>
        <dbReference type="PROSITE" id="PS50949"/>
    </source>
</evidence>
<dbReference type="InterPro" id="IPR028082">
    <property type="entry name" value="Peripla_BP_I"/>
</dbReference>
<feature type="domain" description="HTH gntR-type" evidence="4">
    <location>
        <begin position="4"/>
        <end position="72"/>
    </location>
</feature>
<dbReference type="GO" id="GO:0003700">
    <property type="term" value="F:DNA-binding transcription factor activity"/>
    <property type="evidence" value="ECO:0007669"/>
    <property type="project" value="InterPro"/>
</dbReference>
<dbReference type="PANTHER" id="PTHR30146">
    <property type="entry name" value="LACI-RELATED TRANSCRIPTIONAL REPRESSOR"/>
    <property type="match status" value="1"/>
</dbReference>
<dbReference type="Gene3D" id="1.10.10.10">
    <property type="entry name" value="Winged helix-like DNA-binding domain superfamily/Winged helix DNA-binding domain"/>
    <property type="match status" value="1"/>
</dbReference>
<dbReference type="AlphaFoldDB" id="A0A1G9YBT3"/>
<evidence type="ECO:0000256" key="2">
    <source>
        <dbReference type="ARBA" id="ARBA00023125"/>
    </source>
</evidence>
<dbReference type="Pfam" id="PF13377">
    <property type="entry name" value="Peripla_BP_3"/>
    <property type="match status" value="1"/>
</dbReference>
<evidence type="ECO:0000313" key="5">
    <source>
        <dbReference type="EMBL" id="SDN06497.1"/>
    </source>
</evidence>
<dbReference type="InterPro" id="IPR046335">
    <property type="entry name" value="LacI/GalR-like_sensor"/>
</dbReference>
<keyword evidence="6" id="KW-1185">Reference proteome</keyword>
<dbReference type="SUPFAM" id="SSF46785">
    <property type="entry name" value="Winged helix' DNA-binding domain"/>
    <property type="match status" value="1"/>
</dbReference>
<dbReference type="PROSITE" id="PS50949">
    <property type="entry name" value="HTH_GNTR"/>
    <property type="match status" value="1"/>
</dbReference>
<proteinExistence type="predicted"/>
<dbReference type="OrthoDB" id="9813468at2"/>
<gene>
    <name evidence="5" type="ORF">SAMN04488137_3327</name>
</gene>
<dbReference type="InterPro" id="IPR000524">
    <property type="entry name" value="Tscrpt_reg_HTH_GntR"/>
</dbReference>
<dbReference type="RefSeq" id="WP_090236074.1">
    <property type="nucleotide sequence ID" value="NZ_FNHW01000001.1"/>
</dbReference>
<dbReference type="CDD" id="cd07377">
    <property type="entry name" value="WHTH_GntR"/>
    <property type="match status" value="1"/>
</dbReference>
<dbReference type="SMART" id="SM00345">
    <property type="entry name" value="HTH_GNTR"/>
    <property type="match status" value="1"/>
</dbReference>
<dbReference type="Gene3D" id="3.40.50.2300">
    <property type="match status" value="2"/>
</dbReference>
<dbReference type="EMBL" id="FNHW01000001">
    <property type="protein sequence ID" value="SDN06497.1"/>
    <property type="molecule type" value="Genomic_DNA"/>
</dbReference>
<dbReference type="STRING" id="459525.SAMN04488137_3327"/>
<dbReference type="SUPFAM" id="SSF53822">
    <property type="entry name" value="Periplasmic binding protein-like I"/>
    <property type="match status" value="1"/>
</dbReference>
<dbReference type="Pfam" id="PF00392">
    <property type="entry name" value="GntR"/>
    <property type="match status" value="1"/>
</dbReference>
<evidence type="ECO:0000256" key="1">
    <source>
        <dbReference type="ARBA" id="ARBA00023015"/>
    </source>
</evidence>